<comment type="caution">
    <text evidence="1">The sequence shown here is derived from an EMBL/GenBank/DDBJ whole genome shotgun (WGS) entry which is preliminary data.</text>
</comment>
<evidence type="ECO:0000313" key="1">
    <source>
        <dbReference type="EMBL" id="CAG8739090.1"/>
    </source>
</evidence>
<protein>
    <submittedName>
        <fullName evidence="1">40829_t:CDS:1</fullName>
    </submittedName>
</protein>
<sequence length="356" mass="41122">MPNHAPGSDDDIGNLRLSNEVRNWIADRIRDGLNVKDHIVTRDDIYNICKEVIKEYQIKHSIEEQNLTCAIPQPEGNSEHDIGKLFGFTIPTGKEIIYEVSEILLDTTHNTNKHKDLLYTFLLPDPKTGKRITIAHLLSPKAEFYFVGAWRENLNKACKDRAKAIEIKLNPNEKKLLRDELFADLKYLMNINDINLAMADELEEHGNIHGKINRRSDLLMYELCVIMNGDTQQQRRLADVRAGQMMLAEKEVRRRQLEAHSLVDTVIEVGNGDRCWTVASETDHDTRYSELHRNIQEITRNLDDLDIGRLQIVHSQLSRVLGEVCRIEGDFQVGNWESEGQRINPPLNLNFERQQR</sequence>
<name>A0ABN7V8I4_GIGMA</name>
<dbReference type="Proteomes" id="UP000789901">
    <property type="component" value="Unassembled WGS sequence"/>
</dbReference>
<reference evidence="1 2" key="1">
    <citation type="submission" date="2021-06" db="EMBL/GenBank/DDBJ databases">
        <authorList>
            <person name="Kallberg Y."/>
            <person name="Tangrot J."/>
            <person name="Rosling A."/>
        </authorList>
    </citation>
    <scope>NUCLEOTIDE SEQUENCE [LARGE SCALE GENOMIC DNA]</scope>
    <source>
        <strain evidence="1 2">120-4 pot B 10/14</strain>
    </source>
</reference>
<organism evidence="1 2">
    <name type="scientific">Gigaspora margarita</name>
    <dbReference type="NCBI Taxonomy" id="4874"/>
    <lineage>
        <taxon>Eukaryota</taxon>
        <taxon>Fungi</taxon>
        <taxon>Fungi incertae sedis</taxon>
        <taxon>Mucoromycota</taxon>
        <taxon>Glomeromycotina</taxon>
        <taxon>Glomeromycetes</taxon>
        <taxon>Diversisporales</taxon>
        <taxon>Gigasporaceae</taxon>
        <taxon>Gigaspora</taxon>
    </lineage>
</organism>
<accession>A0ABN7V8I4</accession>
<gene>
    <name evidence="1" type="ORF">GMARGA_LOCUS15184</name>
</gene>
<dbReference type="EMBL" id="CAJVQB010010351">
    <property type="protein sequence ID" value="CAG8739090.1"/>
    <property type="molecule type" value="Genomic_DNA"/>
</dbReference>
<evidence type="ECO:0000313" key="2">
    <source>
        <dbReference type="Proteomes" id="UP000789901"/>
    </source>
</evidence>
<proteinExistence type="predicted"/>
<keyword evidence="2" id="KW-1185">Reference proteome</keyword>